<organism evidence="1 2">
    <name type="scientific">Planococcus kocurii</name>
    <dbReference type="NCBI Taxonomy" id="1374"/>
    <lineage>
        <taxon>Bacteria</taxon>
        <taxon>Bacillati</taxon>
        <taxon>Bacillota</taxon>
        <taxon>Bacilli</taxon>
        <taxon>Bacillales</taxon>
        <taxon>Caryophanaceae</taxon>
        <taxon>Planococcus</taxon>
    </lineage>
</organism>
<proteinExistence type="predicted"/>
<accession>A0ABM5WU57</accession>
<reference evidence="1" key="1">
    <citation type="submission" date="2016-01" db="EMBL/GenBank/DDBJ databases">
        <title>Complete genome of Planococcus kocurri type strain.</title>
        <authorList>
            <person name="See-Too W.S."/>
        </authorList>
    </citation>
    <scope>NUCLEOTIDE SEQUENCE [LARGE SCALE GENOMIC DNA]</scope>
    <source>
        <strain evidence="1">ATCC 43650</strain>
    </source>
</reference>
<name>A0ABM5WU57_9BACL</name>
<dbReference type="Proteomes" id="UP000065533">
    <property type="component" value="Chromosome"/>
</dbReference>
<sequence>MAQVVLFFVSSGTEIWQRWYYSRAINTGLVLPRFSLFTGQQTRQVWDKKNRQFLVKIKRQ</sequence>
<protein>
    <submittedName>
        <fullName evidence="1">Uncharacterized protein</fullName>
    </submittedName>
</protein>
<gene>
    <name evidence="1" type="ORF">AUO94_04090</name>
</gene>
<keyword evidence="2" id="KW-1185">Reference proteome</keyword>
<evidence type="ECO:0000313" key="2">
    <source>
        <dbReference type="Proteomes" id="UP000065533"/>
    </source>
</evidence>
<evidence type="ECO:0000313" key="1">
    <source>
        <dbReference type="EMBL" id="ALS77877.1"/>
    </source>
</evidence>
<dbReference type="EMBL" id="CP013661">
    <property type="protein sequence ID" value="ALS77877.1"/>
    <property type="molecule type" value="Genomic_DNA"/>
</dbReference>